<comment type="cofactor">
    <cofactor evidence="6">
        <name>heme c</name>
        <dbReference type="ChEBI" id="CHEBI:61717"/>
    </cofactor>
    <text evidence="6">Binds 4 heme c groups covalently per monomer.</text>
</comment>
<feature type="binding site" description="axial binding residue" evidence="6">
    <location>
        <position position="70"/>
    </location>
    <ligand>
        <name>heme c</name>
        <dbReference type="ChEBI" id="CHEBI:61717"/>
        <label>1</label>
    </ligand>
    <ligandPart>
        <name>Fe</name>
        <dbReference type="ChEBI" id="CHEBI:18248"/>
    </ligandPart>
</feature>
<feature type="binding site" description="axial binding residue" evidence="6">
    <location>
        <position position="68"/>
    </location>
    <ligand>
        <name>heme c</name>
        <dbReference type="ChEBI" id="CHEBI:61717"/>
        <label>1</label>
    </ligand>
    <ligandPart>
        <name>Fe</name>
        <dbReference type="ChEBI" id="CHEBI:18248"/>
    </ligandPart>
</feature>
<sequence>MTPQKELKLAYSLAIALLIVGVLSFAAFPAKTPDEPIRIMYKSVAGKVLFDHKTHAADAGYALACQDCHHHPEEPEDEKEALVACGVCHQIPAEGEAFPKSCMECHEEEDIEDAEFTAKRADAYHAQCEGCHQESEIGPVEERCNWCHVM</sequence>
<feature type="binding site" description="axial binding residue" evidence="6">
    <location>
        <position position="65"/>
    </location>
    <ligand>
        <name>heme c</name>
        <dbReference type="ChEBI" id="CHEBI:61717"/>
        <label>1</label>
    </ligand>
    <ligandPart>
        <name>Fe</name>
        <dbReference type="ChEBI" id="CHEBI:18248"/>
    </ligandPart>
</feature>
<dbReference type="PRINTS" id="PR00609">
    <property type="entry name" value="CYTOCHROMEC3"/>
</dbReference>
<proteinExistence type="predicted"/>
<evidence type="ECO:0000256" key="6">
    <source>
        <dbReference type="PIRSR" id="PIRSR602322-1"/>
    </source>
</evidence>
<keyword evidence="4" id="KW-0249">Electron transport</keyword>
<dbReference type="AlphaFoldDB" id="A0A8J6TLV3"/>
<dbReference type="Gene3D" id="3.90.10.10">
    <property type="entry name" value="Cytochrome C3"/>
    <property type="match status" value="2"/>
</dbReference>
<dbReference type="GO" id="GO:0020037">
    <property type="term" value="F:heme binding"/>
    <property type="evidence" value="ECO:0007669"/>
    <property type="project" value="InterPro"/>
</dbReference>
<dbReference type="CDD" id="cd08168">
    <property type="entry name" value="Cytochrom_C3"/>
    <property type="match status" value="1"/>
</dbReference>
<dbReference type="InterPro" id="IPR002322">
    <property type="entry name" value="Cyt_c_III"/>
</dbReference>
<keyword evidence="2 6" id="KW-0349">Heme</keyword>
<reference evidence="8 9" key="1">
    <citation type="submission" date="2020-08" db="EMBL/GenBank/DDBJ databases">
        <title>Bridging the membrane lipid divide: bacteria of the FCB group superphylum have the potential to synthesize archaeal ether lipids.</title>
        <authorList>
            <person name="Villanueva L."/>
            <person name="Von Meijenfeldt F.A.B."/>
            <person name="Westbye A.B."/>
            <person name="Yadav S."/>
            <person name="Hopmans E.C."/>
            <person name="Dutilh B.E."/>
            <person name="Sinninghe Damste J.S."/>
        </authorList>
    </citation>
    <scope>NUCLEOTIDE SEQUENCE [LARGE SCALE GENOMIC DNA]</scope>
    <source>
        <strain evidence="8">NIOZ-UU17</strain>
    </source>
</reference>
<accession>A0A8J6TLV3</accession>
<dbReference type="EMBL" id="JACNIG010000333">
    <property type="protein sequence ID" value="MBC8433774.1"/>
    <property type="molecule type" value="Genomic_DNA"/>
</dbReference>
<dbReference type="GO" id="GO:0046872">
    <property type="term" value="F:metal ion binding"/>
    <property type="evidence" value="ECO:0007669"/>
    <property type="project" value="UniProtKB-KW"/>
</dbReference>
<evidence type="ECO:0000256" key="1">
    <source>
        <dbReference type="ARBA" id="ARBA00022448"/>
    </source>
</evidence>
<gene>
    <name evidence="8" type="ORF">H8D96_17835</name>
</gene>
<feature type="binding site" description="axial binding residue" evidence="6">
    <location>
        <position position="132"/>
    </location>
    <ligand>
        <name>heme c</name>
        <dbReference type="ChEBI" id="CHEBI:61717"/>
        <label>1</label>
    </ligand>
    <ligandPart>
        <name>Fe</name>
        <dbReference type="ChEBI" id="CHEBI:18248"/>
    </ligandPart>
</feature>
<dbReference type="InterPro" id="IPR020942">
    <property type="entry name" value="Cyt_c_III_dom"/>
</dbReference>
<name>A0A8J6TLV3_9BACT</name>
<evidence type="ECO:0000256" key="3">
    <source>
        <dbReference type="ARBA" id="ARBA00022723"/>
    </source>
</evidence>
<keyword evidence="1" id="KW-0813">Transport</keyword>
<feature type="binding site" description="axial binding residue" evidence="6">
    <location>
        <position position="131"/>
    </location>
    <ligand>
        <name>heme c</name>
        <dbReference type="ChEBI" id="CHEBI:61717"/>
        <label>1</label>
    </ligand>
    <ligandPart>
        <name>Fe</name>
        <dbReference type="ChEBI" id="CHEBI:18248"/>
    </ligandPart>
</feature>
<organism evidence="8 9">
    <name type="scientific">Candidatus Desulfatibia vada</name>
    <dbReference type="NCBI Taxonomy" id="2841696"/>
    <lineage>
        <taxon>Bacteria</taxon>
        <taxon>Pseudomonadati</taxon>
        <taxon>Thermodesulfobacteriota</taxon>
        <taxon>Desulfobacteria</taxon>
        <taxon>Desulfobacterales</taxon>
        <taxon>Desulfobacterales incertae sedis</taxon>
        <taxon>Candidatus Desulfatibia</taxon>
    </lineage>
</organism>
<dbReference type="GO" id="GO:0009055">
    <property type="term" value="F:electron transfer activity"/>
    <property type="evidence" value="ECO:0007669"/>
    <property type="project" value="InterPro"/>
</dbReference>
<dbReference type="Proteomes" id="UP000605201">
    <property type="component" value="Unassembled WGS sequence"/>
</dbReference>
<evidence type="ECO:0000256" key="5">
    <source>
        <dbReference type="ARBA" id="ARBA00023004"/>
    </source>
</evidence>
<feature type="binding site" description="axial binding residue" evidence="6">
    <location>
        <position position="52"/>
    </location>
    <ligand>
        <name>heme c</name>
        <dbReference type="ChEBI" id="CHEBI:61717"/>
        <label>1</label>
    </ligand>
    <ligandPart>
        <name>Fe</name>
        <dbReference type="ChEBI" id="CHEBI:18248"/>
    </ligandPart>
</feature>
<feature type="domain" description="Class III cytochrome C" evidence="7">
    <location>
        <begin position="42"/>
        <end position="109"/>
    </location>
</feature>
<dbReference type="Pfam" id="PF02085">
    <property type="entry name" value="Cytochrom_CIII"/>
    <property type="match status" value="1"/>
</dbReference>
<protein>
    <submittedName>
        <fullName evidence="8">Cytochrome c3 family protein</fullName>
    </submittedName>
</protein>
<evidence type="ECO:0000313" key="9">
    <source>
        <dbReference type="Proteomes" id="UP000605201"/>
    </source>
</evidence>
<evidence type="ECO:0000256" key="4">
    <source>
        <dbReference type="ARBA" id="ARBA00022982"/>
    </source>
</evidence>
<evidence type="ECO:0000259" key="7">
    <source>
        <dbReference type="Pfam" id="PF02085"/>
    </source>
</evidence>
<feature type="binding site" description="axial binding residue" evidence="6">
    <location>
        <position position="88"/>
    </location>
    <ligand>
        <name>heme c</name>
        <dbReference type="ChEBI" id="CHEBI:61717"/>
        <label>1</label>
    </ligand>
    <ligandPart>
        <name>Fe</name>
        <dbReference type="ChEBI" id="CHEBI:18248"/>
    </ligandPart>
</feature>
<feature type="binding site" description="axial binding residue" evidence="6">
    <location>
        <position position="148"/>
    </location>
    <ligand>
        <name>heme c</name>
        <dbReference type="ChEBI" id="CHEBI:61717"/>
        <label>1</label>
    </ligand>
    <ligandPart>
        <name>Fe</name>
        <dbReference type="ChEBI" id="CHEBI:18248"/>
    </ligandPart>
</feature>
<feature type="binding site" description="axial binding residue" evidence="6">
    <location>
        <position position="147"/>
    </location>
    <ligand>
        <name>heme c</name>
        <dbReference type="ChEBI" id="CHEBI:61717"/>
        <label>1</label>
    </ligand>
    <ligandPart>
        <name>Fe</name>
        <dbReference type="ChEBI" id="CHEBI:18248"/>
    </ligandPart>
</feature>
<feature type="binding site" description="axial binding residue" evidence="6">
    <location>
        <position position="89"/>
    </location>
    <ligand>
        <name>heme c</name>
        <dbReference type="ChEBI" id="CHEBI:61717"/>
        <label>1</label>
    </ligand>
    <ligandPart>
        <name>Fe</name>
        <dbReference type="ChEBI" id="CHEBI:18248"/>
    </ligandPart>
</feature>
<dbReference type="SUPFAM" id="SSF48695">
    <property type="entry name" value="Multiheme cytochromes"/>
    <property type="match status" value="1"/>
</dbReference>
<evidence type="ECO:0000313" key="8">
    <source>
        <dbReference type="EMBL" id="MBC8433774.1"/>
    </source>
</evidence>
<evidence type="ECO:0000256" key="2">
    <source>
        <dbReference type="ARBA" id="ARBA00022617"/>
    </source>
</evidence>
<feature type="binding site" description="axial binding residue" evidence="6">
    <location>
        <position position="144"/>
    </location>
    <ligand>
        <name>heme c</name>
        <dbReference type="ChEBI" id="CHEBI:61717"/>
        <label>1</label>
    </ligand>
    <ligandPart>
        <name>Fe</name>
        <dbReference type="ChEBI" id="CHEBI:18248"/>
    </ligandPart>
</feature>
<feature type="binding site" description="axial binding residue" evidence="6">
    <location>
        <position position="55"/>
    </location>
    <ligand>
        <name>heme c</name>
        <dbReference type="ChEBI" id="CHEBI:61717"/>
        <label>1</label>
    </ligand>
    <ligandPart>
        <name>Fe</name>
        <dbReference type="ChEBI" id="CHEBI:18248"/>
    </ligandPart>
</feature>
<comment type="caution">
    <text evidence="8">The sequence shown here is derived from an EMBL/GenBank/DDBJ whole genome shotgun (WGS) entry which is preliminary data.</text>
</comment>
<dbReference type="InterPro" id="IPR036280">
    <property type="entry name" value="Multihaem_cyt_sf"/>
</dbReference>
<keyword evidence="5 6" id="KW-0408">Iron</keyword>
<keyword evidence="3 6" id="KW-0479">Metal-binding</keyword>
<feature type="binding site" description="axial binding residue" evidence="6">
    <location>
        <position position="69"/>
    </location>
    <ligand>
        <name>heme c</name>
        <dbReference type="ChEBI" id="CHEBI:61717"/>
        <label>2</label>
    </ligand>
    <ligandPart>
        <name>Fe</name>
        <dbReference type="ChEBI" id="CHEBI:18248"/>
    </ligandPart>
</feature>
<feature type="binding site" description="axial binding residue" evidence="6">
    <location>
        <position position="128"/>
    </location>
    <ligand>
        <name>heme c</name>
        <dbReference type="ChEBI" id="CHEBI:61717"/>
        <label>1</label>
    </ligand>
    <ligandPart>
        <name>Fe</name>
        <dbReference type="ChEBI" id="CHEBI:18248"/>
    </ligandPart>
</feature>